<dbReference type="SUPFAM" id="SSF57667">
    <property type="entry name" value="beta-beta-alpha zinc fingers"/>
    <property type="match status" value="3"/>
</dbReference>
<evidence type="ECO:0000256" key="3">
    <source>
        <dbReference type="ARBA" id="ARBA00022737"/>
    </source>
</evidence>
<dbReference type="GO" id="GO:0003677">
    <property type="term" value="F:DNA binding"/>
    <property type="evidence" value="ECO:0007669"/>
    <property type="project" value="UniProtKB-KW"/>
</dbReference>
<protein>
    <submittedName>
        <fullName evidence="13">Zinc finger protein 184-like</fullName>
    </submittedName>
</protein>
<dbReference type="GO" id="GO:0005634">
    <property type="term" value="C:nucleus"/>
    <property type="evidence" value="ECO:0007669"/>
    <property type="project" value="UniProtKB-SubCell"/>
</dbReference>
<dbReference type="FunFam" id="3.30.160.60:FF:000688">
    <property type="entry name" value="zinc finger protein 197 isoform X1"/>
    <property type="match status" value="1"/>
</dbReference>
<dbReference type="FunFam" id="3.30.160.60:FF:001450">
    <property type="entry name" value="zinc finger protein 774"/>
    <property type="match status" value="1"/>
</dbReference>
<dbReference type="Gene3D" id="3.40.1800.20">
    <property type="match status" value="1"/>
</dbReference>
<dbReference type="InterPro" id="IPR013087">
    <property type="entry name" value="Znf_C2H2_type"/>
</dbReference>
<dbReference type="FunFam" id="3.30.160.60:FF:000710">
    <property type="entry name" value="Zinc finger protein 768"/>
    <property type="match status" value="1"/>
</dbReference>
<feature type="domain" description="C2H2-type" evidence="10">
    <location>
        <begin position="235"/>
        <end position="262"/>
    </location>
</feature>
<dbReference type="PANTHER" id="PTHR24394:SF29">
    <property type="entry name" value="MYONEURIN"/>
    <property type="match status" value="1"/>
</dbReference>
<evidence type="ECO:0000256" key="7">
    <source>
        <dbReference type="ARBA" id="ARBA00023242"/>
    </source>
</evidence>
<comment type="subcellular location">
    <subcellularLocation>
        <location evidence="1">Nucleus</location>
    </subcellularLocation>
</comment>
<dbReference type="PROSITE" id="PS50157">
    <property type="entry name" value="ZINC_FINGER_C2H2_2"/>
    <property type="match status" value="5"/>
</dbReference>
<feature type="domain" description="ZAD" evidence="11">
    <location>
        <begin position="23"/>
        <end position="101"/>
    </location>
</feature>
<evidence type="ECO:0000256" key="5">
    <source>
        <dbReference type="ARBA" id="ARBA00022833"/>
    </source>
</evidence>
<keyword evidence="7" id="KW-0539">Nucleus</keyword>
<dbReference type="RefSeq" id="XP_011502947.1">
    <property type="nucleotide sequence ID" value="XM_011504645.1"/>
</dbReference>
<evidence type="ECO:0000256" key="8">
    <source>
        <dbReference type="PROSITE-ProRule" id="PRU00042"/>
    </source>
</evidence>
<evidence type="ECO:0000256" key="1">
    <source>
        <dbReference type="ARBA" id="ARBA00004123"/>
    </source>
</evidence>
<dbReference type="Gene3D" id="3.30.160.60">
    <property type="entry name" value="Classic Zinc Finger"/>
    <property type="match status" value="4"/>
</dbReference>
<dbReference type="PROSITE" id="PS51915">
    <property type="entry name" value="ZAD"/>
    <property type="match status" value="1"/>
</dbReference>
<dbReference type="PROSITE" id="PS00028">
    <property type="entry name" value="ZINC_FINGER_C2H2_1"/>
    <property type="match status" value="5"/>
</dbReference>
<evidence type="ECO:0000259" key="11">
    <source>
        <dbReference type="PROSITE" id="PS51915"/>
    </source>
</evidence>
<dbReference type="SUPFAM" id="SSF57716">
    <property type="entry name" value="Glucocorticoid receptor-like (DNA-binding domain)"/>
    <property type="match status" value="1"/>
</dbReference>
<reference evidence="13" key="1">
    <citation type="submission" date="2025-08" db="UniProtKB">
        <authorList>
            <consortium name="RefSeq"/>
        </authorList>
    </citation>
    <scope>IDENTIFICATION</scope>
</reference>
<dbReference type="Pfam" id="PF00096">
    <property type="entry name" value="zf-C2H2"/>
    <property type="match status" value="4"/>
</dbReference>
<dbReference type="Pfam" id="PF07776">
    <property type="entry name" value="zf-AD"/>
    <property type="match status" value="1"/>
</dbReference>
<dbReference type="GeneID" id="105366263"/>
<dbReference type="AlphaFoldDB" id="A0AAJ6YRN5"/>
<keyword evidence="5 9" id="KW-0862">Zinc</keyword>
<feature type="domain" description="C2H2-type" evidence="10">
    <location>
        <begin position="263"/>
        <end position="291"/>
    </location>
</feature>
<dbReference type="InterPro" id="IPR012934">
    <property type="entry name" value="Znf_AD"/>
</dbReference>
<dbReference type="SMART" id="SM00868">
    <property type="entry name" value="zf-AD"/>
    <property type="match status" value="1"/>
</dbReference>
<dbReference type="KEGG" id="csol:105366263"/>
<feature type="binding site" evidence="9">
    <location>
        <position position="77"/>
    </location>
    <ligand>
        <name>Zn(2+)</name>
        <dbReference type="ChEBI" id="CHEBI:29105"/>
    </ligand>
</feature>
<dbReference type="InterPro" id="IPR036236">
    <property type="entry name" value="Znf_C2H2_sf"/>
</dbReference>
<evidence type="ECO:0000256" key="6">
    <source>
        <dbReference type="ARBA" id="ARBA00023125"/>
    </source>
</evidence>
<evidence type="ECO:0000256" key="9">
    <source>
        <dbReference type="PROSITE-ProRule" id="PRU01263"/>
    </source>
</evidence>
<dbReference type="Proteomes" id="UP000695007">
    <property type="component" value="Unplaced"/>
</dbReference>
<accession>A0AAJ6YRN5</accession>
<dbReference type="PANTHER" id="PTHR24394">
    <property type="entry name" value="ZINC FINGER PROTEIN"/>
    <property type="match status" value="1"/>
</dbReference>
<keyword evidence="4 8" id="KW-0863">Zinc-finger</keyword>
<name>A0AAJ6YRN5_9HYME</name>
<dbReference type="SMART" id="SM00355">
    <property type="entry name" value="ZnF_C2H2"/>
    <property type="match status" value="5"/>
</dbReference>
<evidence type="ECO:0000313" key="12">
    <source>
        <dbReference type="Proteomes" id="UP000695007"/>
    </source>
</evidence>
<dbReference type="FunFam" id="3.30.160.60:FF:000744">
    <property type="entry name" value="zinc finger E-box-binding homeobox 1"/>
    <property type="match status" value="1"/>
</dbReference>
<organism evidence="12 13">
    <name type="scientific">Ceratosolen solmsi marchali</name>
    <dbReference type="NCBI Taxonomy" id="326594"/>
    <lineage>
        <taxon>Eukaryota</taxon>
        <taxon>Metazoa</taxon>
        <taxon>Ecdysozoa</taxon>
        <taxon>Arthropoda</taxon>
        <taxon>Hexapoda</taxon>
        <taxon>Insecta</taxon>
        <taxon>Pterygota</taxon>
        <taxon>Neoptera</taxon>
        <taxon>Endopterygota</taxon>
        <taxon>Hymenoptera</taxon>
        <taxon>Apocrita</taxon>
        <taxon>Proctotrupomorpha</taxon>
        <taxon>Chalcidoidea</taxon>
        <taxon>Agaonidae</taxon>
        <taxon>Agaoninae</taxon>
        <taxon>Ceratosolen</taxon>
    </lineage>
</organism>
<feature type="domain" description="C2H2-type" evidence="10">
    <location>
        <begin position="136"/>
        <end position="163"/>
    </location>
</feature>
<feature type="binding site" evidence="9">
    <location>
        <position position="28"/>
    </location>
    <ligand>
        <name>Zn(2+)</name>
        <dbReference type="ChEBI" id="CHEBI:29105"/>
    </ligand>
</feature>
<feature type="binding site" evidence="9">
    <location>
        <position position="25"/>
    </location>
    <ligand>
        <name>Zn(2+)</name>
        <dbReference type="ChEBI" id="CHEBI:29105"/>
    </ligand>
</feature>
<gene>
    <name evidence="13" type="primary">LOC105366263</name>
</gene>
<keyword evidence="3" id="KW-0677">Repeat</keyword>
<keyword evidence="6" id="KW-0238">DNA-binding</keyword>
<dbReference type="GO" id="GO:0008270">
    <property type="term" value="F:zinc ion binding"/>
    <property type="evidence" value="ECO:0007669"/>
    <property type="project" value="UniProtKB-UniRule"/>
</dbReference>
<evidence type="ECO:0000259" key="10">
    <source>
        <dbReference type="PROSITE" id="PS50157"/>
    </source>
</evidence>
<dbReference type="GO" id="GO:0030674">
    <property type="term" value="F:protein-macromolecule adaptor activity"/>
    <property type="evidence" value="ECO:0007669"/>
    <property type="project" value="UniProtKB-ARBA"/>
</dbReference>
<feature type="binding site" evidence="9">
    <location>
        <position position="74"/>
    </location>
    <ligand>
        <name>Zn(2+)</name>
        <dbReference type="ChEBI" id="CHEBI:29105"/>
    </ligand>
</feature>
<feature type="domain" description="C2H2-type" evidence="10">
    <location>
        <begin position="192"/>
        <end position="220"/>
    </location>
</feature>
<proteinExistence type="predicted"/>
<evidence type="ECO:0000256" key="4">
    <source>
        <dbReference type="ARBA" id="ARBA00022771"/>
    </source>
</evidence>
<evidence type="ECO:0000256" key="2">
    <source>
        <dbReference type="ARBA" id="ARBA00022723"/>
    </source>
</evidence>
<dbReference type="GO" id="GO:0000981">
    <property type="term" value="F:DNA-binding transcription factor activity, RNA polymerase II-specific"/>
    <property type="evidence" value="ECO:0007669"/>
    <property type="project" value="TreeGrafter"/>
</dbReference>
<feature type="domain" description="C2H2-type" evidence="10">
    <location>
        <begin position="164"/>
        <end position="191"/>
    </location>
</feature>
<keyword evidence="12" id="KW-1185">Reference proteome</keyword>
<evidence type="ECO:0000313" key="13">
    <source>
        <dbReference type="RefSeq" id="XP_011502947.1"/>
    </source>
</evidence>
<sequence length="404" mass="47089">MLCRNINASNFKKMLVHKITTFKLCRLCGKKKQQGTDLFEDKIKGSVLISIINKYFAKEIISISISDNLSKYVCNICEQTICMFDEFCLMVANVQKQLSAPSLEINFTENMLCHLKETDIPETSNEQVISFQKKKQTCYICAKSFRCLAHLNRHKLIHTGQRPYACNICNMSFNQQEVMTKHKQIHDNKKLFQCANCHQAFRYRISLKSHMLNLHATNNQTTIGSQDICTQDQALQCTECGKQFVTKYKLQRHMRCHTGEKPYRCNYCERCFSQTGNLKLHQIKYHQIKYPIPETEKLLQHTVNRAVERDVTISMNTFSPIFLTETEIQNTINETINSTNPSSSYLSKSYETPLYIDEEIETMLDQDLNQVQYQKYATSTQEKFSFCVKQPETPELLHSLLYDE</sequence>
<keyword evidence="2 9" id="KW-0479">Metal-binding</keyword>